<keyword evidence="3" id="KW-1185">Reference proteome</keyword>
<protein>
    <submittedName>
        <fullName evidence="2">Uncharacterized protein</fullName>
    </submittedName>
</protein>
<comment type="caution">
    <text evidence="2">The sequence shown here is derived from an EMBL/GenBank/DDBJ whole genome shotgun (WGS) entry which is preliminary data.</text>
</comment>
<sequence>MVYTYPFRIGEAAGQRNLPNLSRLPRSIHPGRGHAEPGHAQQPSRCEQQDAELPLHGLHGVVDNDTWKELYGRRQV</sequence>
<proteinExistence type="predicted"/>
<reference evidence="2 3" key="1">
    <citation type="submission" date="2020-02" db="EMBL/GenBank/DDBJ databases">
        <title>Draft genome sequence of Haematococcus lacustris strain NIES-144.</title>
        <authorList>
            <person name="Morimoto D."/>
            <person name="Nakagawa S."/>
            <person name="Yoshida T."/>
            <person name="Sawayama S."/>
        </authorList>
    </citation>
    <scope>NUCLEOTIDE SEQUENCE [LARGE SCALE GENOMIC DNA]</scope>
    <source>
        <strain evidence="2 3">NIES-144</strain>
    </source>
</reference>
<accession>A0A699ZQ63</accession>
<dbReference type="AlphaFoldDB" id="A0A699ZQ63"/>
<evidence type="ECO:0000313" key="2">
    <source>
        <dbReference type="EMBL" id="GFH21809.1"/>
    </source>
</evidence>
<organism evidence="2 3">
    <name type="scientific">Haematococcus lacustris</name>
    <name type="common">Green alga</name>
    <name type="synonym">Haematococcus pluvialis</name>
    <dbReference type="NCBI Taxonomy" id="44745"/>
    <lineage>
        <taxon>Eukaryota</taxon>
        <taxon>Viridiplantae</taxon>
        <taxon>Chlorophyta</taxon>
        <taxon>core chlorophytes</taxon>
        <taxon>Chlorophyceae</taxon>
        <taxon>CS clade</taxon>
        <taxon>Chlamydomonadales</taxon>
        <taxon>Haematococcaceae</taxon>
        <taxon>Haematococcus</taxon>
    </lineage>
</organism>
<dbReference type="Proteomes" id="UP000485058">
    <property type="component" value="Unassembled WGS sequence"/>
</dbReference>
<gene>
    <name evidence="2" type="ORF">HaLaN_19179</name>
</gene>
<dbReference type="EMBL" id="BLLF01001909">
    <property type="protein sequence ID" value="GFH21809.1"/>
    <property type="molecule type" value="Genomic_DNA"/>
</dbReference>
<name>A0A699ZQ63_HAELA</name>
<evidence type="ECO:0000313" key="3">
    <source>
        <dbReference type="Proteomes" id="UP000485058"/>
    </source>
</evidence>
<feature type="region of interest" description="Disordered" evidence="1">
    <location>
        <begin position="20"/>
        <end position="47"/>
    </location>
</feature>
<evidence type="ECO:0000256" key="1">
    <source>
        <dbReference type="SAM" id="MobiDB-lite"/>
    </source>
</evidence>